<dbReference type="PANTHER" id="PTHR42783:SF3">
    <property type="entry name" value="GLUTAMATE SYNTHASE [NADPH] SMALL CHAIN-RELATED"/>
    <property type="match status" value="1"/>
</dbReference>
<proteinExistence type="predicted"/>
<dbReference type="PRINTS" id="PR00419">
    <property type="entry name" value="ADXRDTASE"/>
</dbReference>
<dbReference type="Gene3D" id="3.40.50.720">
    <property type="entry name" value="NAD(P)-binding Rossmann-like Domain"/>
    <property type="match status" value="1"/>
</dbReference>
<reference evidence="2" key="1">
    <citation type="submission" date="2021-01" db="EMBL/GenBank/DDBJ databases">
        <title>Active Sulfur Cycling in an Early Earth Analoge.</title>
        <authorList>
            <person name="Hahn C.R."/>
            <person name="Youssef N.H."/>
            <person name="Elshahed M."/>
        </authorList>
    </citation>
    <scope>NUCLEOTIDE SEQUENCE</scope>
    <source>
        <strain evidence="2">Zod_Metabat.1151</strain>
    </source>
</reference>
<sequence length="293" mass="32053">MKRGKIAIIGSGPAGMHSALLLARQGFSVEIFEREKQLGGMPRYFLPKFRFTRKGIEEKEKKLNELGVKIHLGKEIGEAMPLQGIAEKFDFVILACGEWKARKLGILGESLKGIAQWDSFLRQYNEGRAGKMQGKRAIVIGGGDTAVDCARAAKKLGAEAVIAYRRSREGMPAESREIAAAESEKIKFIFHLSPAKFTGKGKLEAIEFEKTQGQGREMKMTGIKEEVQADIAVIAAGQMLDQKIFGGSKFKSLDGLPENVFIAGDIAGREKRIAAAVRSAAEAVEKIRQITDN</sequence>
<gene>
    <name evidence="2" type="ORF">JW744_00055</name>
</gene>
<protein>
    <submittedName>
        <fullName evidence="2">FAD-dependent oxidoreductase</fullName>
    </submittedName>
</protein>
<evidence type="ECO:0000259" key="1">
    <source>
        <dbReference type="Pfam" id="PF07992"/>
    </source>
</evidence>
<dbReference type="InterPro" id="IPR036188">
    <property type="entry name" value="FAD/NAD-bd_sf"/>
</dbReference>
<evidence type="ECO:0000313" key="3">
    <source>
        <dbReference type="Proteomes" id="UP000809243"/>
    </source>
</evidence>
<dbReference type="InterPro" id="IPR023753">
    <property type="entry name" value="FAD/NAD-binding_dom"/>
</dbReference>
<dbReference type="AlphaFoldDB" id="A0A939C6P6"/>
<dbReference type="Pfam" id="PF07992">
    <property type="entry name" value="Pyr_redox_2"/>
    <property type="match status" value="1"/>
</dbReference>
<organism evidence="2 3">
    <name type="scientific">Candidatus Iainarchaeum sp</name>
    <dbReference type="NCBI Taxonomy" id="3101447"/>
    <lineage>
        <taxon>Archaea</taxon>
        <taxon>Candidatus Iainarchaeota</taxon>
        <taxon>Candidatus Iainarchaeia</taxon>
        <taxon>Candidatus Iainarchaeales</taxon>
        <taxon>Candidatus Iainarchaeaceae</taxon>
        <taxon>Candidatus Iainarchaeum</taxon>
    </lineage>
</organism>
<name>A0A939C6P6_9ARCH</name>
<comment type="caution">
    <text evidence="2">The sequence shown here is derived from an EMBL/GenBank/DDBJ whole genome shotgun (WGS) entry which is preliminary data.</text>
</comment>
<dbReference type="GO" id="GO:0016491">
    <property type="term" value="F:oxidoreductase activity"/>
    <property type="evidence" value="ECO:0007669"/>
    <property type="project" value="InterPro"/>
</dbReference>
<dbReference type="SUPFAM" id="SSF51971">
    <property type="entry name" value="Nucleotide-binding domain"/>
    <property type="match status" value="1"/>
</dbReference>
<evidence type="ECO:0000313" key="2">
    <source>
        <dbReference type="EMBL" id="MBN2066844.1"/>
    </source>
</evidence>
<feature type="domain" description="FAD/NAD(P)-binding" evidence="1">
    <location>
        <begin position="5"/>
        <end position="279"/>
    </location>
</feature>
<dbReference type="PANTHER" id="PTHR42783">
    <property type="entry name" value="GLUTAMATE SYNTHASE [NADPH] SMALL CHAIN"/>
    <property type="match status" value="1"/>
</dbReference>
<dbReference type="Proteomes" id="UP000809243">
    <property type="component" value="Unassembled WGS sequence"/>
</dbReference>
<dbReference type="Gene3D" id="3.50.50.60">
    <property type="entry name" value="FAD/NAD(P)-binding domain"/>
    <property type="match status" value="1"/>
</dbReference>
<dbReference type="EMBL" id="JAFGDB010000001">
    <property type="protein sequence ID" value="MBN2066844.1"/>
    <property type="molecule type" value="Genomic_DNA"/>
</dbReference>
<accession>A0A939C6P6</accession>